<dbReference type="Gene3D" id="2.40.160.200">
    <property type="entry name" value="LURP1-related"/>
    <property type="match status" value="1"/>
</dbReference>
<protein>
    <submittedName>
        <fullName evidence="2">Uncharacterized protein</fullName>
    </submittedName>
</protein>
<evidence type="ECO:0000313" key="2">
    <source>
        <dbReference type="EMBL" id="KAF9597729.1"/>
    </source>
</evidence>
<comment type="caution">
    <text evidence="2">The sequence shown here is derived from an EMBL/GenBank/DDBJ whole genome shotgun (WGS) entry which is preliminary data.</text>
</comment>
<organism evidence="2 3">
    <name type="scientific">Coptis chinensis</name>
    <dbReference type="NCBI Taxonomy" id="261450"/>
    <lineage>
        <taxon>Eukaryota</taxon>
        <taxon>Viridiplantae</taxon>
        <taxon>Streptophyta</taxon>
        <taxon>Embryophyta</taxon>
        <taxon>Tracheophyta</taxon>
        <taxon>Spermatophyta</taxon>
        <taxon>Magnoliopsida</taxon>
        <taxon>Ranunculales</taxon>
        <taxon>Ranunculaceae</taxon>
        <taxon>Coptidoideae</taxon>
        <taxon>Coptis</taxon>
    </lineage>
</organism>
<sequence length="146" mass="16163">MKKQWLFSQLQRTIENILNVVYLPVKAASAAVPQKLAVYPKKCQAQLPLIKVSPPWRSQAMQLANLIAVIGPQYCASVPVTFTVVRKVRSINDGNLTAVDIKGNIIFGVRLSRSFFFPGENVLLDANGYPLVTSRATVWSLITTFS</sequence>
<name>A0A835LNB4_9MAGN</name>
<dbReference type="Proteomes" id="UP000631114">
    <property type="component" value="Unassembled WGS sequence"/>
</dbReference>
<dbReference type="EMBL" id="JADFTS010000007">
    <property type="protein sequence ID" value="KAF9597729.1"/>
    <property type="molecule type" value="Genomic_DNA"/>
</dbReference>
<keyword evidence="3" id="KW-1185">Reference proteome</keyword>
<dbReference type="SUPFAM" id="SSF54518">
    <property type="entry name" value="Tubby C-terminal domain-like"/>
    <property type="match status" value="1"/>
</dbReference>
<gene>
    <name evidence="2" type="ORF">IFM89_021216</name>
</gene>
<evidence type="ECO:0000256" key="1">
    <source>
        <dbReference type="ARBA" id="ARBA00005437"/>
    </source>
</evidence>
<dbReference type="AlphaFoldDB" id="A0A835LNB4"/>
<dbReference type="InterPro" id="IPR007612">
    <property type="entry name" value="LOR"/>
</dbReference>
<comment type="similarity">
    <text evidence="1">Belongs to the LOR family.</text>
</comment>
<proteinExistence type="inferred from homology"/>
<reference evidence="2 3" key="1">
    <citation type="submission" date="2020-10" db="EMBL/GenBank/DDBJ databases">
        <title>The Coptis chinensis genome and diversification of protoberbering-type alkaloids.</title>
        <authorList>
            <person name="Wang B."/>
            <person name="Shu S."/>
            <person name="Song C."/>
            <person name="Liu Y."/>
        </authorList>
    </citation>
    <scope>NUCLEOTIDE SEQUENCE [LARGE SCALE GENOMIC DNA]</scope>
    <source>
        <strain evidence="2">HL-2020</strain>
        <tissue evidence="2">Leaf</tissue>
    </source>
</reference>
<accession>A0A835LNB4</accession>
<evidence type="ECO:0000313" key="3">
    <source>
        <dbReference type="Proteomes" id="UP000631114"/>
    </source>
</evidence>
<dbReference type="InterPro" id="IPR038595">
    <property type="entry name" value="LOR_sf"/>
</dbReference>
<dbReference type="InterPro" id="IPR025659">
    <property type="entry name" value="Tubby-like_C"/>
</dbReference>
<dbReference type="Pfam" id="PF04525">
    <property type="entry name" value="LOR"/>
    <property type="match status" value="1"/>
</dbReference>